<dbReference type="GO" id="GO:0005886">
    <property type="term" value="C:plasma membrane"/>
    <property type="evidence" value="ECO:0007669"/>
    <property type="project" value="TreeGrafter"/>
</dbReference>
<dbReference type="Pfam" id="PF07654">
    <property type="entry name" value="C1-set"/>
    <property type="match status" value="1"/>
</dbReference>
<dbReference type="InterPro" id="IPR007110">
    <property type="entry name" value="Ig-like_dom"/>
</dbReference>
<dbReference type="SMART" id="SM00406">
    <property type="entry name" value="IGv"/>
    <property type="match status" value="1"/>
</dbReference>
<dbReference type="Pfam" id="PF07686">
    <property type="entry name" value="V-set"/>
    <property type="match status" value="1"/>
</dbReference>
<evidence type="ECO:0000313" key="4">
    <source>
        <dbReference type="Ensembl" id="ENSATEP00000029626.1"/>
    </source>
</evidence>
<dbReference type="SMART" id="SM00407">
    <property type="entry name" value="IGc1"/>
    <property type="match status" value="1"/>
</dbReference>
<sequence>MKIFLVAVFTFCSKNSSIQLNGKCFVFPLKIFLFKLFIYALLSFHADFSFCIKINQPPFVLSREGDLAVTLQCEQDDDEYYYMYWYRKSSNGNIQLVTYSLGKMAWDIEPPFKKNKFTMSRPELLNSSLTIHPVEVADSAVYYCASRRAYFGAGTKLTVLGKKTLLPPSPNECQKEKHVSKTIVCVATRFYPDHVTLSWDIDGKNIAAGVATDADAQLDDDGYKITSRLRVSAQDWFTPGKKFTCTVSFFDGSSTTSYQSSVRGVKGTVSCFQSIDLI</sequence>
<dbReference type="PANTHER" id="PTHR23268:SF28">
    <property type="entry name" value="T CELL RECEPTOR BETA VARIABLE 19"/>
    <property type="match status" value="1"/>
</dbReference>
<evidence type="ECO:0000256" key="1">
    <source>
        <dbReference type="ARBA" id="ARBA00022729"/>
    </source>
</evidence>
<organism evidence="4 5">
    <name type="scientific">Anabas testudineus</name>
    <name type="common">Climbing perch</name>
    <name type="synonym">Anthias testudineus</name>
    <dbReference type="NCBI Taxonomy" id="64144"/>
    <lineage>
        <taxon>Eukaryota</taxon>
        <taxon>Metazoa</taxon>
        <taxon>Chordata</taxon>
        <taxon>Craniata</taxon>
        <taxon>Vertebrata</taxon>
        <taxon>Euteleostomi</taxon>
        <taxon>Actinopterygii</taxon>
        <taxon>Neopterygii</taxon>
        <taxon>Teleostei</taxon>
        <taxon>Neoteleostei</taxon>
        <taxon>Acanthomorphata</taxon>
        <taxon>Anabantaria</taxon>
        <taxon>Anabantiformes</taxon>
        <taxon>Anabantoidei</taxon>
        <taxon>Anabantidae</taxon>
        <taxon>Anabas</taxon>
    </lineage>
</organism>
<dbReference type="GO" id="GO:0007166">
    <property type="term" value="P:cell surface receptor signaling pathway"/>
    <property type="evidence" value="ECO:0007669"/>
    <property type="project" value="TreeGrafter"/>
</dbReference>
<keyword evidence="5" id="KW-1185">Reference proteome</keyword>
<gene>
    <name evidence="4" type="primary">VDAC2</name>
</gene>
<dbReference type="SUPFAM" id="SSF48726">
    <property type="entry name" value="Immunoglobulin"/>
    <property type="match status" value="2"/>
</dbReference>
<dbReference type="GO" id="GO:0002376">
    <property type="term" value="P:immune system process"/>
    <property type="evidence" value="ECO:0007669"/>
    <property type="project" value="UniProtKB-KW"/>
</dbReference>
<reference evidence="4" key="1">
    <citation type="submission" date="2021-04" db="EMBL/GenBank/DDBJ databases">
        <authorList>
            <consortium name="Wellcome Sanger Institute Data Sharing"/>
        </authorList>
    </citation>
    <scope>NUCLEOTIDE SEQUENCE [LARGE SCALE GENOMIC DNA]</scope>
</reference>
<dbReference type="InterPro" id="IPR013783">
    <property type="entry name" value="Ig-like_fold"/>
</dbReference>
<dbReference type="InterPro" id="IPR050413">
    <property type="entry name" value="TCR_beta_variable"/>
</dbReference>
<dbReference type="InterPro" id="IPR013106">
    <property type="entry name" value="Ig_V-set"/>
</dbReference>
<name>A0A3Q1K8U3_ANATE</name>
<evidence type="ECO:0000256" key="2">
    <source>
        <dbReference type="ARBA" id="ARBA00022859"/>
    </source>
</evidence>
<feature type="domain" description="Ig-like" evidence="3">
    <location>
        <begin position="64"/>
        <end position="160"/>
    </location>
</feature>
<dbReference type="SMART" id="SM00409">
    <property type="entry name" value="IG"/>
    <property type="match status" value="1"/>
</dbReference>
<proteinExistence type="predicted"/>
<dbReference type="Gene3D" id="2.60.40.10">
    <property type="entry name" value="Immunoglobulins"/>
    <property type="match status" value="2"/>
</dbReference>
<dbReference type="PROSITE" id="PS50835">
    <property type="entry name" value="IG_LIKE"/>
    <property type="match status" value="2"/>
</dbReference>
<keyword evidence="1" id="KW-0732">Signal</keyword>
<evidence type="ECO:0000259" key="3">
    <source>
        <dbReference type="PROSITE" id="PS50835"/>
    </source>
</evidence>
<reference evidence="4" key="2">
    <citation type="submission" date="2025-08" db="UniProtKB">
        <authorList>
            <consortium name="Ensembl"/>
        </authorList>
    </citation>
    <scope>IDENTIFICATION</scope>
</reference>
<dbReference type="InterPro" id="IPR003599">
    <property type="entry name" value="Ig_sub"/>
</dbReference>
<accession>A0A3Q1K8U3</accession>
<dbReference type="Proteomes" id="UP000265040">
    <property type="component" value="Chromosome 22"/>
</dbReference>
<evidence type="ECO:0000313" key="5">
    <source>
        <dbReference type="Proteomes" id="UP000265040"/>
    </source>
</evidence>
<dbReference type="InterPro" id="IPR036179">
    <property type="entry name" value="Ig-like_dom_sf"/>
</dbReference>
<dbReference type="OrthoDB" id="9049585at2759"/>
<feature type="domain" description="Ig-like" evidence="3">
    <location>
        <begin position="179"/>
        <end position="263"/>
    </location>
</feature>
<dbReference type="GeneTree" id="ENSGT00940000164625"/>
<dbReference type="InParanoid" id="A0A3Q1K8U3"/>
<dbReference type="InterPro" id="IPR003597">
    <property type="entry name" value="Ig_C1-set"/>
</dbReference>
<dbReference type="Ensembl" id="ENSATET00000030075.2">
    <property type="protein sequence ID" value="ENSATEP00000029626.1"/>
    <property type="gene ID" value="ENSATEG00000020299.2"/>
</dbReference>
<protein>
    <recommendedName>
        <fullName evidence="3">Ig-like domain-containing protein</fullName>
    </recommendedName>
</protein>
<keyword evidence="2" id="KW-0391">Immunity</keyword>
<reference evidence="4" key="3">
    <citation type="submission" date="2025-09" db="UniProtKB">
        <authorList>
            <consortium name="Ensembl"/>
        </authorList>
    </citation>
    <scope>IDENTIFICATION</scope>
</reference>
<dbReference type="AlphaFoldDB" id="A0A3Q1K8U3"/>
<dbReference type="PANTHER" id="PTHR23268">
    <property type="entry name" value="T-CELL RECEPTOR BETA CHAIN"/>
    <property type="match status" value="1"/>
</dbReference>